<evidence type="ECO:0000313" key="3">
    <source>
        <dbReference type="EMBL" id="PIQ87296.1"/>
    </source>
</evidence>
<dbReference type="InterPro" id="IPR002052">
    <property type="entry name" value="DNA_methylase_N6_adenine_CS"/>
</dbReference>
<dbReference type="InterPro" id="IPR029063">
    <property type="entry name" value="SAM-dependent_MTases_sf"/>
</dbReference>
<sequence length="195" mass="21955">MRIIAGVFKSRLIDFPKAKITRPMMDRMRESVFNILGQTLDGLKVLDLFAGSGSVGLEAISRGANHVTFVEQDLEAIGMIKKNLDSLGVTRDRYDIFQGSASQVIRRLSQRAFSYDLIFLDPPYNKGLIKKTLRQLERSVILPKFGKIVIHRASQEGMELAGIRRFQLETDRPLGQAFISVLMAIEPCSQVKKDL</sequence>
<dbReference type="GO" id="GO:0008168">
    <property type="term" value="F:methyltransferase activity"/>
    <property type="evidence" value="ECO:0007669"/>
    <property type="project" value="UniProtKB-KW"/>
</dbReference>
<dbReference type="NCBIfam" id="TIGR00095">
    <property type="entry name" value="16S rRNA (guanine(966)-N(2))-methyltransferase RsmD"/>
    <property type="match status" value="1"/>
</dbReference>
<dbReference type="EMBL" id="PCVY01000016">
    <property type="protein sequence ID" value="PIQ87296.1"/>
    <property type="molecule type" value="Genomic_DNA"/>
</dbReference>
<dbReference type="PANTHER" id="PTHR43542">
    <property type="entry name" value="METHYLTRANSFERASE"/>
    <property type="match status" value="1"/>
</dbReference>
<dbReference type="SUPFAM" id="SSF53335">
    <property type="entry name" value="S-adenosyl-L-methionine-dependent methyltransferases"/>
    <property type="match status" value="1"/>
</dbReference>
<name>A0A2H0LSF1_9BACT</name>
<dbReference type="GO" id="GO:0031167">
    <property type="term" value="P:rRNA methylation"/>
    <property type="evidence" value="ECO:0007669"/>
    <property type="project" value="InterPro"/>
</dbReference>
<dbReference type="PIRSF" id="PIRSF004553">
    <property type="entry name" value="CHP00095"/>
    <property type="match status" value="1"/>
</dbReference>
<dbReference type="Proteomes" id="UP000230859">
    <property type="component" value="Unassembled WGS sequence"/>
</dbReference>
<keyword evidence="2 3" id="KW-0808">Transferase</keyword>
<comment type="caution">
    <text evidence="3">The sequence shown here is derived from an EMBL/GenBank/DDBJ whole genome shotgun (WGS) entry which is preliminary data.</text>
</comment>
<dbReference type="CDD" id="cd02440">
    <property type="entry name" value="AdoMet_MTases"/>
    <property type="match status" value="1"/>
</dbReference>
<dbReference type="PANTHER" id="PTHR43542:SF1">
    <property type="entry name" value="METHYLTRANSFERASE"/>
    <property type="match status" value="1"/>
</dbReference>
<gene>
    <name evidence="3" type="primary">rsmD</name>
    <name evidence="3" type="ORF">COV74_01875</name>
</gene>
<protein>
    <submittedName>
        <fullName evidence="3">16S rRNA (Guanine(966)-N(2))-methyltransferase RsmD</fullName>
    </submittedName>
</protein>
<dbReference type="Gene3D" id="3.40.50.150">
    <property type="entry name" value="Vaccinia Virus protein VP39"/>
    <property type="match status" value="1"/>
</dbReference>
<evidence type="ECO:0000256" key="2">
    <source>
        <dbReference type="ARBA" id="ARBA00022679"/>
    </source>
</evidence>
<dbReference type="GO" id="GO:0003676">
    <property type="term" value="F:nucleic acid binding"/>
    <property type="evidence" value="ECO:0007669"/>
    <property type="project" value="InterPro"/>
</dbReference>
<organism evidence="3 4">
    <name type="scientific">Candidatus Abzuiibacterium crystallinum</name>
    <dbReference type="NCBI Taxonomy" id="1974748"/>
    <lineage>
        <taxon>Bacteria</taxon>
        <taxon>Pseudomonadati</taxon>
        <taxon>Candidatus Omnitrophota</taxon>
        <taxon>Candidatus Abzuiibacterium</taxon>
    </lineage>
</organism>
<dbReference type="PROSITE" id="PS00092">
    <property type="entry name" value="N6_MTASE"/>
    <property type="match status" value="1"/>
</dbReference>
<dbReference type="AlphaFoldDB" id="A0A2H0LSF1"/>
<dbReference type="InterPro" id="IPR004398">
    <property type="entry name" value="RNA_MeTrfase_RsmD"/>
</dbReference>
<proteinExistence type="predicted"/>
<keyword evidence="1 3" id="KW-0489">Methyltransferase</keyword>
<evidence type="ECO:0000256" key="1">
    <source>
        <dbReference type="ARBA" id="ARBA00022603"/>
    </source>
</evidence>
<accession>A0A2H0LSF1</accession>
<reference evidence="3 4" key="1">
    <citation type="submission" date="2017-09" db="EMBL/GenBank/DDBJ databases">
        <title>Depth-based differentiation of microbial function through sediment-hosted aquifers and enrichment of novel symbionts in the deep terrestrial subsurface.</title>
        <authorList>
            <person name="Probst A.J."/>
            <person name="Ladd B."/>
            <person name="Jarett J.K."/>
            <person name="Geller-Mcgrath D.E."/>
            <person name="Sieber C.M."/>
            <person name="Emerson J.B."/>
            <person name="Anantharaman K."/>
            <person name="Thomas B.C."/>
            <person name="Malmstrom R."/>
            <person name="Stieglmeier M."/>
            <person name="Klingl A."/>
            <person name="Woyke T."/>
            <person name="Ryan C.M."/>
            <person name="Banfield J.F."/>
        </authorList>
    </citation>
    <scope>NUCLEOTIDE SEQUENCE [LARGE SCALE GENOMIC DNA]</scope>
    <source>
        <strain evidence="3">CG11_big_fil_rev_8_21_14_0_20_45_26</strain>
    </source>
</reference>
<dbReference type="Pfam" id="PF03602">
    <property type="entry name" value="Cons_hypoth95"/>
    <property type="match status" value="1"/>
</dbReference>
<evidence type="ECO:0000313" key="4">
    <source>
        <dbReference type="Proteomes" id="UP000230859"/>
    </source>
</evidence>